<dbReference type="GO" id="GO:0005524">
    <property type="term" value="F:ATP binding"/>
    <property type="evidence" value="ECO:0007669"/>
    <property type="project" value="UniProtKB-KW"/>
</dbReference>
<evidence type="ECO:0000256" key="3">
    <source>
        <dbReference type="ARBA" id="ARBA00009196"/>
    </source>
</evidence>
<proteinExistence type="inferred from homology"/>
<feature type="region of interest" description="Disordered" evidence="19">
    <location>
        <begin position="565"/>
        <end position="592"/>
    </location>
</feature>
<dbReference type="Pfam" id="PF01163">
    <property type="entry name" value="RIO1"/>
    <property type="match status" value="1"/>
</dbReference>
<evidence type="ECO:0000256" key="18">
    <source>
        <dbReference type="ARBA" id="ARBA00068838"/>
    </source>
</evidence>
<dbReference type="GO" id="GO:0046872">
    <property type="term" value="F:metal ion binding"/>
    <property type="evidence" value="ECO:0007669"/>
    <property type="project" value="UniProtKB-KW"/>
</dbReference>
<evidence type="ECO:0000256" key="8">
    <source>
        <dbReference type="ARBA" id="ARBA00022527"/>
    </source>
</evidence>
<dbReference type="Gene3D" id="1.10.510.10">
    <property type="entry name" value="Transferase(Phosphotransferase) domain 1"/>
    <property type="match status" value="1"/>
</dbReference>
<keyword evidence="8" id="KW-0723">Serine/threonine-protein kinase</keyword>
<dbReference type="InterPro" id="IPR018935">
    <property type="entry name" value="RIO_kinase_CS"/>
</dbReference>
<dbReference type="EC" id="2.7.11.1" evidence="4"/>
<comment type="similarity">
    <text evidence="3">Belongs to the protein kinase superfamily. RIO-type Ser/Thr kinase family.</text>
</comment>
<dbReference type="InterPro" id="IPR018934">
    <property type="entry name" value="RIO_dom"/>
</dbReference>
<keyword evidence="22" id="KW-1185">Reference proteome</keyword>
<evidence type="ECO:0000259" key="20">
    <source>
        <dbReference type="SMART" id="SM00090"/>
    </source>
</evidence>
<comment type="catalytic activity">
    <reaction evidence="17">
        <text>L-seryl-[protein] + ATP = O-phospho-L-seryl-[protein] + ADP + H(+)</text>
        <dbReference type="Rhea" id="RHEA:17989"/>
        <dbReference type="Rhea" id="RHEA-COMP:9863"/>
        <dbReference type="Rhea" id="RHEA-COMP:11604"/>
        <dbReference type="ChEBI" id="CHEBI:15378"/>
        <dbReference type="ChEBI" id="CHEBI:29999"/>
        <dbReference type="ChEBI" id="CHEBI:30616"/>
        <dbReference type="ChEBI" id="CHEBI:83421"/>
        <dbReference type="ChEBI" id="CHEBI:456216"/>
        <dbReference type="EC" id="2.7.11.1"/>
    </reaction>
</comment>
<feature type="domain" description="RIO kinase" evidence="20">
    <location>
        <begin position="219"/>
        <end position="458"/>
    </location>
</feature>
<feature type="compositionally biased region" description="Basic and acidic residues" evidence="19">
    <location>
        <begin position="650"/>
        <end position="665"/>
    </location>
</feature>
<dbReference type="PROSITE" id="PS01245">
    <property type="entry name" value="RIO1"/>
    <property type="match status" value="1"/>
</dbReference>
<evidence type="ECO:0000256" key="9">
    <source>
        <dbReference type="ARBA" id="ARBA00022679"/>
    </source>
</evidence>
<comment type="cofactor">
    <cofactor evidence="1">
        <name>Mg(2+)</name>
        <dbReference type="ChEBI" id="CHEBI:18420"/>
    </cofactor>
</comment>
<evidence type="ECO:0000256" key="2">
    <source>
        <dbReference type="ARBA" id="ARBA00004496"/>
    </source>
</evidence>
<dbReference type="GO" id="GO:0016787">
    <property type="term" value="F:hydrolase activity"/>
    <property type="evidence" value="ECO:0007669"/>
    <property type="project" value="UniProtKB-KW"/>
</dbReference>
<gene>
    <name evidence="21" type="ORF">HDU87_008416</name>
</gene>
<dbReference type="FunFam" id="3.30.200.20:FF:000148">
    <property type="entry name" value="Serine/threonine-protein kinase RIO1"/>
    <property type="match status" value="1"/>
</dbReference>
<evidence type="ECO:0000256" key="10">
    <source>
        <dbReference type="ARBA" id="ARBA00022723"/>
    </source>
</evidence>
<dbReference type="SMART" id="SM00090">
    <property type="entry name" value="RIO"/>
    <property type="match status" value="1"/>
</dbReference>
<dbReference type="GO" id="GO:0005737">
    <property type="term" value="C:cytoplasm"/>
    <property type="evidence" value="ECO:0007669"/>
    <property type="project" value="UniProtKB-SubCell"/>
</dbReference>
<keyword evidence="7" id="KW-0690">Ribosome biogenesis</keyword>
<feature type="compositionally biased region" description="Acidic residues" evidence="19">
    <location>
        <begin position="60"/>
        <end position="84"/>
    </location>
</feature>
<keyword evidence="13" id="KW-0378">Hydrolase</keyword>
<evidence type="ECO:0000256" key="11">
    <source>
        <dbReference type="ARBA" id="ARBA00022741"/>
    </source>
</evidence>
<feature type="region of interest" description="Disordered" evidence="19">
    <location>
        <begin position="199"/>
        <end position="225"/>
    </location>
</feature>
<comment type="catalytic activity">
    <reaction evidence="16">
        <text>L-threonyl-[protein] + ATP = O-phospho-L-threonyl-[protein] + ADP + H(+)</text>
        <dbReference type="Rhea" id="RHEA:46608"/>
        <dbReference type="Rhea" id="RHEA-COMP:11060"/>
        <dbReference type="Rhea" id="RHEA-COMP:11605"/>
        <dbReference type="ChEBI" id="CHEBI:15378"/>
        <dbReference type="ChEBI" id="CHEBI:30013"/>
        <dbReference type="ChEBI" id="CHEBI:30616"/>
        <dbReference type="ChEBI" id="CHEBI:61977"/>
        <dbReference type="ChEBI" id="CHEBI:456216"/>
        <dbReference type="EC" id="2.7.11.1"/>
    </reaction>
</comment>
<sequence length="705" mass="78300">MTSDPATNIHSEEDGQFSDADEDGVRADKSRPATVASPPPAPAKRLDDDVVDNTSYVEPIDSENEDEDFEEDDDDDLDDDDFVDNDFDLNHGDHWFSATGDFTKQYNRLKIQLAATNPETSKMGALGANPGTGLKGQVVAAARTAARAANDKRRDEQAASAAAAASNSASTMAETAEAALSERLIGRIKLDAHPAETLAAAKGMGGGRKGAGDRARDKDKSDRATVEQVLDPRTRIILFKLLNSNIIYEINGCVSTGKEANVYHATTEDGAHRAIKIYKTSILTFKDRDRYVSGEYRFRHGYSKSNPRKMVKVWAEKEMRNLKRLHAAGIPCPEPLLLRMHVLLMSFIGDADGWAAPRLKDAVITDAAVYRLIYHQLLKMMWTMYHRCRLVHGDLSEYNLLYQKRVLYIIDVSQSVEHDHPHALEFLRKDCTNVVDYFRKRLPEQIMTVRELFDFVVGDLDSVRAGLAAESTDNDGEHFDSAETDPELLLVEQYIEKMHARVAERPASYLESGTVQVDEEVFKQLYIPRTLDDVADVEKDVAMLKSGHGDELLYRQVTGLALPTQPSPSIINPPAVTISSSKSSKTETMRTARKDHVSFDLAGEEADVPIPTAVSVPEALQDGSDEDEQTGDEGSDDVTDSESESDGEFDERAGKPMKKDEDKDLKKQRKAAAKEEKREKRKQKTPKAVKKRKEKVAASRKGGKK</sequence>
<keyword evidence="10" id="KW-0479">Metal-binding</keyword>
<keyword evidence="15" id="KW-0460">Magnesium</keyword>
<evidence type="ECO:0000256" key="4">
    <source>
        <dbReference type="ARBA" id="ARBA00012513"/>
    </source>
</evidence>
<evidence type="ECO:0000256" key="12">
    <source>
        <dbReference type="ARBA" id="ARBA00022777"/>
    </source>
</evidence>
<dbReference type="GO" id="GO:0042254">
    <property type="term" value="P:ribosome biogenesis"/>
    <property type="evidence" value="ECO:0007669"/>
    <property type="project" value="UniProtKB-KW"/>
</dbReference>
<dbReference type="Gene3D" id="3.30.200.20">
    <property type="entry name" value="Phosphorylase Kinase, domain 1"/>
    <property type="match status" value="1"/>
</dbReference>
<evidence type="ECO:0000256" key="13">
    <source>
        <dbReference type="ARBA" id="ARBA00022801"/>
    </source>
</evidence>
<keyword evidence="9" id="KW-0808">Transferase</keyword>
<protein>
    <recommendedName>
        <fullName evidence="5">Serine/threonine-protein kinase RIO1</fullName>
        <ecNumber evidence="4">2.7.11.1</ecNumber>
    </recommendedName>
    <alternativeName>
        <fullName evidence="18">Serine/threonine-protein kinase rio1</fullName>
    </alternativeName>
</protein>
<feature type="compositionally biased region" description="Basic and acidic residues" evidence="19">
    <location>
        <begin position="210"/>
        <end position="225"/>
    </location>
</feature>
<feature type="compositionally biased region" description="Low complexity" evidence="19">
    <location>
        <begin position="158"/>
        <end position="171"/>
    </location>
</feature>
<dbReference type="AlphaFoldDB" id="A0AAD5TD78"/>
<evidence type="ECO:0000256" key="1">
    <source>
        <dbReference type="ARBA" id="ARBA00001946"/>
    </source>
</evidence>
<feature type="compositionally biased region" description="Basic residues" evidence="19">
    <location>
        <begin position="679"/>
        <end position="694"/>
    </location>
</feature>
<feature type="region of interest" description="Disordered" evidence="19">
    <location>
        <begin position="620"/>
        <end position="705"/>
    </location>
</feature>
<evidence type="ECO:0000256" key="17">
    <source>
        <dbReference type="ARBA" id="ARBA00048679"/>
    </source>
</evidence>
<feature type="region of interest" description="Disordered" evidence="19">
    <location>
        <begin position="148"/>
        <end position="171"/>
    </location>
</feature>
<dbReference type="EMBL" id="JADGJQ010000088">
    <property type="protein sequence ID" value="KAJ3171309.1"/>
    <property type="molecule type" value="Genomic_DNA"/>
</dbReference>
<keyword evidence="12" id="KW-0418">Kinase</keyword>
<evidence type="ECO:0000256" key="6">
    <source>
        <dbReference type="ARBA" id="ARBA00022490"/>
    </source>
</evidence>
<dbReference type="Proteomes" id="UP001212152">
    <property type="component" value="Unassembled WGS sequence"/>
</dbReference>
<accession>A0AAD5TD78</accession>
<evidence type="ECO:0000256" key="5">
    <source>
        <dbReference type="ARBA" id="ARBA00016038"/>
    </source>
</evidence>
<keyword evidence="11" id="KW-0547">Nucleotide-binding</keyword>
<evidence type="ECO:0000256" key="19">
    <source>
        <dbReference type="SAM" id="MobiDB-lite"/>
    </source>
</evidence>
<keyword evidence="6" id="KW-0963">Cytoplasm</keyword>
<feature type="region of interest" description="Disordered" evidence="19">
    <location>
        <begin position="1"/>
        <end position="84"/>
    </location>
</feature>
<dbReference type="InterPro" id="IPR000687">
    <property type="entry name" value="RIO_kinase"/>
</dbReference>
<evidence type="ECO:0000256" key="15">
    <source>
        <dbReference type="ARBA" id="ARBA00022842"/>
    </source>
</evidence>
<dbReference type="SUPFAM" id="SSF56112">
    <property type="entry name" value="Protein kinase-like (PK-like)"/>
    <property type="match status" value="1"/>
</dbReference>
<dbReference type="InterPro" id="IPR011009">
    <property type="entry name" value="Kinase-like_dom_sf"/>
</dbReference>
<feature type="compositionally biased region" description="Acidic residues" evidence="19">
    <location>
        <begin position="623"/>
        <end position="649"/>
    </location>
</feature>
<dbReference type="PANTHER" id="PTHR45723">
    <property type="entry name" value="SERINE/THREONINE-PROTEIN KINASE RIO1"/>
    <property type="match status" value="1"/>
</dbReference>
<name>A0AAD5TD78_9FUNG</name>
<evidence type="ECO:0000313" key="22">
    <source>
        <dbReference type="Proteomes" id="UP001212152"/>
    </source>
</evidence>
<evidence type="ECO:0000256" key="16">
    <source>
        <dbReference type="ARBA" id="ARBA00047899"/>
    </source>
</evidence>
<evidence type="ECO:0000256" key="14">
    <source>
        <dbReference type="ARBA" id="ARBA00022840"/>
    </source>
</evidence>
<comment type="subcellular location">
    <subcellularLocation>
        <location evidence="2">Cytoplasm</location>
    </subcellularLocation>
</comment>
<dbReference type="CDD" id="cd05147">
    <property type="entry name" value="RIO1_euk"/>
    <property type="match status" value="1"/>
</dbReference>
<dbReference type="GO" id="GO:0004674">
    <property type="term" value="F:protein serine/threonine kinase activity"/>
    <property type="evidence" value="ECO:0007669"/>
    <property type="project" value="UniProtKB-KW"/>
</dbReference>
<evidence type="ECO:0000313" key="21">
    <source>
        <dbReference type="EMBL" id="KAJ3171309.1"/>
    </source>
</evidence>
<dbReference type="InterPro" id="IPR051272">
    <property type="entry name" value="RIO-type_Ser/Thr_kinase"/>
</dbReference>
<keyword evidence="14" id="KW-0067">ATP-binding</keyword>
<comment type="caution">
    <text evidence="21">The sequence shown here is derived from an EMBL/GenBank/DDBJ whole genome shotgun (WGS) entry which is preliminary data.</text>
</comment>
<organism evidence="21 22">
    <name type="scientific">Geranomyces variabilis</name>
    <dbReference type="NCBI Taxonomy" id="109894"/>
    <lineage>
        <taxon>Eukaryota</taxon>
        <taxon>Fungi</taxon>
        <taxon>Fungi incertae sedis</taxon>
        <taxon>Chytridiomycota</taxon>
        <taxon>Chytridiomycota incertae sedis</taxon>
        <taxon>Chytridiomycetes</taxon>
        <taxon>Spizellomycetales</taxon>
        <taxon>Powellomycetaceae</taxon>
        <taxon>Geranomyces</taxon>
    </lineage>
</organism>
<evidence type="ECO:0000256" key="7">
    <source>
        <dbReference type="ARBA" id="ARBA00022517"/>
    </source>
</evidence>
<reference evidence="21" key="1">
    <citation type="submission" date="2020-05" db="EMBL/GenBank/DDBJ databases">
        <title>Phylogenomic resolution of chytrid fungi.</title>
        <authorList>
            <person name="Stajich J.E."/>
            <person name="Amses K."/>
            <person name="Simmons R."/>
            <person name="Seto K."/>
            <person name="Myers J."/>
            <person name="Bonds A."/>
            <person name="Quandt C.A."/>
            <person name="Barry K."/>
            <person name="Liu P."/>
            <person name="Grigoriev I."/>
            <person name="Longcore J.E."/>
            <person name="James T.Y."/>
        </authorList>
    </citation>
    <scope>NUCLEOTIDE SEQUENCE</scope>
    <source>
        <strain evidence="21">JEL0379</strain>
    </source>
</reference>